<proteinExistence type="predicted"/>
<protein>
    <submittedName>
        <fullName evidence="1">Uncharacterized protein</fullName>
    </submittedName>
</protein>
<evidence type="ECO:0000313" key="1">
    <source>
        <dbReference type="EMBL" id="GAH88601.1"/>
    </source>
</evidence>
<gene>
    <name evidence="1" type="ORF">S03H2_56588</name>
</gene>
<dbReference type="Pfam" id="PF19529">
    <property type="entry name" value="DUF6057"/>
    <property type="match status" value="1"/>
</dbReference>
<comment type="caution">
    <text evidence="1">The sequence shown here is derived from an EMBL/GenBank/DDBJ whole genome shotgun (WGS) entry which is preliminary data.</text>
</comment>
<sequence>INMVKGSISTARIYLGALSKTLFEADWADDYLERLEQDPSLSKDEHIQHLRSMMMEVNTVLMYFEGTIMLPKLLAANRQNRMAFEYLMASCLLAGDLEGFLQNLYRLDDFNYPEIPQLYEEAILYIIFATGKKIDLRGRRISRQSHQRFDDFNRTLRRYGEDKQAAFNELRKNHGNTYLFYDLFEFSGMK</sequence>
<dbReference type="AlphaFoldDB" id="X1J1P8"/>
<accession>X1J1P8</accession>
<dbReference type="EMBL" id="BARU01036213">
    <property type="protein sequence ID" value="GAH88601.1"/>
    <property type="molecule type" value="Genomic_DNA"/>
</dbReference>
<organism evidence="1">
    <name type="scientific">marine sediment metagenome</name>
    <dbReference type="NCBI Taxonomy" id="412755"/>
    <lineage>
        <taxon>unclassified sequences</taxon>
        <taxon>metagenomes</taxon>
        <taxon>ecological metagenomes</taxon>
    </lineage>
</organism>
<reference evidence="1" key="1">
    <citation type="journal article" date="2014" name="Front. Microbiol.">
        <title>High frequency of phylogenetically diverse reductive dehalogenase-homologous genes in deep subseafloor sedimentary metagenomes.</title>
        <authorList>
            <person name="Kawai M."/>
            <person name="Futagami T."/>
            <person name="Toyoda A."/>
            <person name="Takaki Y."/>
            <person name="Nishi S."/>
            <person name="Hori S."/>
            <person name="Arai W."/>
            <person name="Tsubouchi T."/>
            <person name="Morono Y."/>
            <person name="Uchiyama I."/>
            <person name="Ito T."/>
            <person name="Fujiyama A."/>
            <person name="Inagaki F."/>
            <person name="Takami H."/>
        </authorList>
    </citation>
    <scope>NUCLEOTIDE SEQUENCE</scope>
    <source>
        <strain evidence="1">Expedition CK06-06</strain>
    </source>
</reference>
<name>X1J1P8_9ZZZZ</name>
<dbReference type="InterPro" id="IPR045692">
    <property type="entry name" value="DUF6057"/>
</dbReference>
<feature type="non-terminal residue" evidence="1">
    <location>
        <position position="1"/>
    </location>
</feature>